<evidence type="ECO:0000256" key="4">
    <source>
        <dbReference type="RuleBase" id="RU361235"/>
    </source>
</evidence>
<organism evidence="6 7">
    <name type="scientific">Knufia obscura</name>
    <dbReference type="NCBI Taxonomy" id="1635080"/>
    <lineage>
        <taxon>Eukaryota</taxon>
        <taxon>Fungi</taxon>
        <taxon>Dikarya</taxon>
        <taxon>Ascomycota</taxon>
        <taxon>Pezizomycotina</taxon>
        <taxon>Eurotiomycetes</taxon>
        <taxon>Chaetothyriomycetidae</taxon>
        <taxon>Chaetothyriales</taxon>
        <taxon>Trichomeriaceae</taxon>
        <taxon>Knufia</taxon>
    </lineage>
</organism>
<accession>A0ABR0RMN8</accession>
<dbReference type="Pfam" id="PF00135">
    <property type="entry name" value="COesterase"/>
    <property type="match status" value="2"/>
</dbReference>
<dbReference type="PANTHER" id="PTHR43918:SF4">
    <property type="entry name" value="CARBOXYLIC ESTER HYDROLASE"/>
    <property type="match status" value="1"/>
</dbReference>
<dbReference type="PRINTS" id="PR00878">
    <property type="entry name" value="CHOLNESTRASE"/>
</dbReference>
<dbReference type="EMBL" id="JAVHJV010000006">
    <property type="protein sequence ID" value="KAK5941856.1"/>
    <property type="molecule type" value="Genomic_DNA"/>
</dbReference>
<name>A0ABR0RMN8_9EURO</name>
<keyword evidence="3" id="KW-1015">Disulfide bond</keyword>
<proteinExistence type="inferred from homology"/>
<reference evidence="6 7" key="1">
    <citation type="journal article" date="2023" name="Res Sq">
        <title>Genomic and morphological characterization of Knufia obscura isolated from the Mars 2020 spacecraft assembly facility.</title>
        <authorList>
            <person name="Chander A.M."/>
            <person name="Teixeira M.M."/>
            <person name="Singh N.K."/>
            <person name="Williams M.P."/>
            <person name="Parker C.W."/>
            <person name="Leo P."/>
            <person name="Stajich J.E."/>
            <person name="Torok T."/>
            <person name="Tighe S."/>
            <person name="Mason C.E."/>
            <person name="Venkateswaran K."/>
        </authorList>
    </citation>
    <scope>NUCLEOTIDE SEQUENCE [LARGE SCALE GENOMIC DNA]</scope>
    <source>
        <strain evidence="6 7">CCFEE 5817</strain>
    </source>
</reference>
<keyword evidence="7" id="KW-1185">Reference proteome</keyword>
<gene>
    <name evidence="6" type="ORF">PMZ80_005807</name>
</gene>
<keyword evidence="2 4" id="KW-0378">Hydrolase</keyword>
<evidence type="ECO:0000313" key="7">
    <source>
        <dbReference type="Proteomes" id="UP001334248"/>
    </source>
</evidence>
<evidence type="ECO:0000256" key="3">
    <source>
        <dbReference type="ARBA" id="ARBA00023157"/>
    </source>
</evidence>
<dbReference type="InterPro" id="IPR000997">
    <property type="entry name" value="Cholinesterase"/>
</dbReference>
<evidence type="ECO:0000256" key="2">
    <source>
        <dbReference type="ARBA" id="ARBA00022801"/>
    </source>
</evidence>
<dbReference type="EC" id="3.1.1.-" evidence="4"/>
<dbReference type="Gene3D" id="3.40.50.1820">
    <property type="entry name" value="alpha/beta hydrolase"/>
    <property type="match status" value="2"/>
</dbReference>
<dbReference type="InterPro" id="IPR029058">
    <property type="entry name" value="AB_hydrolase_fold"/>
</dbReference>
<dbReference type="Proteomes" id="UP001334248">
    <property type="component" value="Unassembled WGS sequence"/>
</dbReference>
<dbReference type="InterPro" id="IPR002018">
    <property type="entry name" value="CarbesteraseB"/>
</dbReference>
<dbReference type="InterPro" id="IPR050654">
    <property type="entry name" value="AChE-related_enzymes"/>
</dbReference>
<dbReference type="PROSITE" id="PS00122">
    <property type="entry name" value="CARBOXYLESTERASE_B_1"/>
    <property type="match status" value="1"/>
</dbReference>
<dbReference type="GeneID" id="89999256"/>
<dbReference type="SUPFAM" id="SSF53474">
    <property type="entry name" value="alpha/beta-Hydrolases"/>
    <property type="match status" value="1"/>
</dbReference>
<keyword evidence="4" id="KW-0732">Signal</keyword>
<evidence type="ECO:0000259" key="5">
    <source>
        <dbReference type="Pfam" id="PF00135"/>
    </source>
</evidence>
<feature type="signal peptide" evidence="4">
    <location>
        <begin position="1"/>
        <end position="18"/>
    </location>
</feature>
<feature type="domain" description="Carboxylesterase type B" evidence="5">
    <location>
        <begin position="374"/>
        <end position="490"/>
    </location>
</feature>
<evidence type="ECO:0000313" key="6">
    <source>
        <dbReference type="EMBL" id="KAK5941856.1"/>
    </source>
</evidence>
<protein>
    <recommendedName>
        <fullName evidence="4">Carboxylic ester hydrolase</fullName>
        <ecNumber evidence="4">3.1.1.-</ecNumber>
    </recommendedName>
</protein>
<comment type="caution">
    <text evidence="6">The sequence shown here is derived from an EMBL/GenBank/DDBJ whole genome shotgun (WGS) entry which is preliminary data.</text>
</comment>
<sequence>MALLQLCTLFWLLGSISAIPSSQGDLGLIFNTTNGLVIGHHAPNVSGVIEALGIAYAQPPIGNLRFAAPQKYEGSSSYEASNWLIGLVSIPVIHDHDKLDMLIIGPSSDCPLTASPPTDYPGFVPQAQRVIQNFASGAGFTIGNTNSPFYNGQYLANAQDVVVVTLNYRLNIFGFPGAPDLSEQNLGLRDQRLAVEWVRDNIAAFGGDPSKITIFGQSSGGVAVDWWSYAYQEDPIVHGYISHSGSAFSFPLNQPNVTLKNWYNVTAQLGCGSTGETLECMRQADWVAIKNATAKVRPSSGGSPLRSIPAFYPVADNVTVFTDYLDRAQRGDFSKLPYLLGNNDYEQSYYKIPAYAAGTNATEAQGDQFLLESFTCPNAFEAQNRKEHGVPVWLFRYFGDWDNTRLYPDSEFSPGGSQAYHGSDLQMIFGASEDVSGLPTTEEQREVTGLMQKAWAAFAEDPAKGLESVMGWPKFDEEKESLILLARDNSVEAEIVLPSEYDAECDGVVLAGLPD</sequence>
<comment type="similarity">
    <text evidence="1 4">Belongs to the type-B carboxylesterase/lipase family.</text>
</comment>
<dbReference type="InterPro" id="IPR019826">
    <property type="entry name" value="Carboxylesterase_B_AS"/>
</dbReference>
<dbReference type="PANTHER" id="PTHR43918">
    <property type="entry name" value="ACETYLCHOLINESTERASE"/>
    <property type="match status" value="1"/>
</dbReference>
<feature type="chain" id="PRO_5044991116" description="Carboxylic ester hydrolase" evidence="4">
    <location>
        <begin position="19"/>
        <end position="515"/>
    </location>
</feature>
<dbReference type="RefSeq" id="XP_064729946.1">
    <property type="nucleotide sequence ID" value="XM_064874224.1"/>
</dbReference>
<feature type="domain" description="Carboxylesterase type B" evidence="5">
    <location>
        <begin position="137"/>
        <end position="350"/>
    </location>
</feature>
<evidence type="ECO:0000256" key="1">
    <source>
        <dbReference type="ARBA" id="ARBA00005964"/>
    </source>
</evidence>